<name>A0ABP1RV04_9HEXA</name>
<proteinExistence type="inferred from homology"/>
<dbReference type="CDD" id="cd24028">
    <property type="entry name" value="ASKHA_NBD_HSP70_HSPA1-like"/>
    <property type="match status" value="1"/>
</dbReference>
<dbReference type="PRINTS" id="PR00301">
    <property type="entry name" value="HEATSHOCK70"/>
</dbReference>
<dbReference type="Gene3D" id="3.30.420.40">
    <property type="match status" value="2"/>
</dbReference>
<dbReference type="PANTHER" id="PTHR19375">
    <property type="entry name" value="HEAT SHOCK PROTEIN 70KDA"/>
    <property type="match status" value="1"/>
</dbReference>
<evidence type="ECO:0000256" key="4">
    <source>
        <dbReference type="RuleBase" id="RU003322"/>
    </source>
</evidence>
<dbReference type="EMBL" id="CAXLJM020000111">
    <property type="protein sequence ID" value="CAL8136318.1"/>
    <property type="molecule type" value="Genomic_DNA"/>
</dbReference>
<dbReference type="InterPro" id="IPR013126">
    <property type="entry name" value="Hsp_70_fam"/>
</dbReference>
<dbReference type="Gene3D" id="3.90.640.10">
    <property type="entry name" value="Actin, Chain A, domain 4"/>
    <property type="match status" value="1"/>
</dbReference>
<organism evidence="5 6">
    <name type="scientific">Orchesella dallaii</name>
    <dbReference type="NCBI Taxonomy" id="48710"/>
    <lineage>
        <taxon>Eukaryota</taxon>
        <taxon>Metazoa</taxon>
        <taxon>Ecdysozoa</taxon>
        <taxon>Arthropoda</taxon>
        <taxon>Hexapoda</taxon>
        <taxon>Collembola</taxon>
        <taxon>Entomobryomorpha</taxon>
        <taxon>Entomobryoidea</taxon>
        <taxon>Orchesellidae</taxon>
        <taxon>Orchesellinae</taxon>
        <taxon>Orchesella</taxon>
    </lineage>
</organism>
<dbReference type="SUPFAM" id="SSF53067">
    <property type="entry name" value="Actin-like ATPase domain"/>
    <property type="match status" value="2"/>
</dbReference>
<dbReference type="InterPro" id="IPR018181">
    <property type="entry name" value="Heat_shock_70_CS"/>
</dbReference>
<sequence length="588" mass="64939">MLLNHEEGAEPAIGIDLGTTYSCAAVFINGKVQILRNRQGQQTTPSYVTIHQSGERTVGSTAKDNAYRNAENTVFDAKRMIGRRFNDPQLQNDMNHWPFTIVEGEEGPAIEVHGTHYPPELIASYILSQIVADAEMILGVPIRKVVITVPANFNDGQRKATIDAGEMAGLEVLTILNEPTAASIAYKLERFHEDARNVLVFDLGGGTFDVAIVKTDTTNIEILAVDGDTHLGGEDFDKALMLHCAAEFQKEENIDPFQDGKSGKEGMRAGAKQRMRRLQTYCEKGKKELSFAKETVISVDAFFGGKDLAVTVTREKFKELVGGYLKKAMGIVERALKGAQMRKEDIDDIVLVGGSTCIPKVQEMLSSFFNGKALNHTINPDEAVAYGAAVKAALMNGDQCKKMPNFPGIQDVTAMSIGLEAWANGRPGHFARLIPKSSKIPVENDQVFNTLFDNQNSVIIKVYQGEEFRARDNEFLGEFVLNGIPEAPAGQESVQVSMCVNETGIVNVKAVCRSNKSKREETLVVKEKKGRLSVATKERLFNEAKISDQSVLRRYNSYTPHTTYEKVKDPKKRHTTFLRKCLGGKLLK</sequence>
<keyword evidence="2 4" id="KW-0547">Nucleotide-binding</keyword>
<evidence type="ECO:0008006" key="7">
    <source>
        <dbReference type="Google" id="ProtNLM"/>
    </source>
</evidence>
<comment type="caution">
    <text evidence="5">The sequence shown here is derived from an EMBL/GenBank/DDBJ whole genome shotgun (WGS) entry which is preliminary data.</text>
</comment>
<evidence type="ECO:0000256" key="3">
    <source>
        <dbReference type="ARBA" id="ARBA00022840"/>
    </source>
</evidence>
<dbReference type="InterPro" id="IPR043129">
    <property type="entry name" value="ATPase_NBD"/>
</dbReference>
<comment type="similarity">
    <text evidence="1 4">Belongs to the heat shock protein 70 family.</text>
</comment>
<protein>
    <recommendedName>
        <fullName evidence="7">Heat shock protein 70</fullName>
    </recommendedName>
</protein>
<keyword evidence="3 4" id="KW-0067">ATP-binding</keyword>
<dbReference type="InterPro" id="IPR029047">
    <property type="entry name" value="HSP70_peptide-bd_sf"/>
</dbReference>
<dbReference type="Pfam" id="PF00012">
    <property type="entry name" value="HSP70"/>
    <property type="match status" value="1"/>
</dbReference>
<dbReference type="Gene3D" id="2.60.34.10">
    <property type="entry name" value="Substrate Binding Domain Of DNAk, Chain A, domain 1"/>
    <property type="match status" value="1"/>
</dbReference>
<reference evidence="5 6" key="1">
    <citation type="submission" date="2024-08" db="EMBL/GenBank/DDBJ databases">
        <authorList>
            <person name="Cucini C."/>
            <person name="Frati F."/>
        </authorList>
    </citation>
    <scope>NUCLEOTIDE SEQUENCE [LARGE SCALE GENOMIC DNA]</scope>
</reference>
<dbReference type="SUPFAM" id="SSF100920">
    <property type="entry name" value="Heat shock protein 70kD (HSP70), peptide-binding domain"/>
    <property type="match status" value="1"/>
</dbReference>
<dbReference type="PROSITE" id="PS00297">
    <property type="entry name" value="HSP70_1"/>
    <property type="match status" value="1"/>
</dbReference>
<keyword evidence="6" id="KW-1185">Reference proteome</keyword>
<dbReference type="PROSITE" id="PS01036">
    <property type="entry name" value="HSP70_3"/>
    <property type="match status" value="1"/>
</dbReference>
<dbReference type="Proteomes" id="UP001642540">
    <property type="component" value="Unassembled WGS sequence"/>
</dbReference>
<evidence type="ECO:0000313" key="5">
    <source>
        <dbReference type="EMBL" id="CAL8136318.1"/>
    </source>
</evidence>
<evidence type="ECO:0000256" key="2">
    <source>
        <dbReference type="ARBA" id="ARBA00022741"/>
    </source>
</evidence>
<evidence type="ECO:0000256" key="1">
    <source>
        <dbReference type="ARBA" id="ARBA00007381"/>
    </source>
</evidence>
<gene>
    <name evidence="5" type="ORF">ODALV1_LOCUS26385</name>
</gene>
<accession>A0ABP1RV04</accession>
<evidence type="ECO:0000313" key="6">
    <source>
        <dbReference type="Proteomes" id="UP001642540"/>
    </source>
</evidence>